<dbReference type="SMART" id="SM00360">
    <property type="entry name" value="RRM"/>
    <property type="match status" value="1"/>
</dbReference>
<dbReference type="InterPro" id="IPR036390">
    <property type="entry name" value="WH_DNA-bd_sf"/>
</dbReference>
<sequence>MKIMDLSEDLVPDDQSNFNKVLRQVEFYLSEGNLNRDRFFKQEMQKRDDNGIPIALLLKCNRMIAMNVNEDILKNVVEKSKILRLSDDGLAIVRVLPLSDFGPREKRTILVTELPRLLSGMTENVNENDTSQRSAKLCSNQMMDISLASCELTDWIRNMFDEYGEVLYVSLPRYHRSNSFRGFAFVEFKTSKSARKAVKHMFSVVDNEHWLVKPTETSEVSDCPESAWKPRLAAKVSFSQQQMLARRYIWRCCSRKNKQLIVAFKHLRQAGYTAGNPCDKEYYSIILGDSSTEAILKYVNDNRNCEPCQSKLRVFRYSDWVFWKQKFYLWQQAWIVRMHRKIDYLLNSINNNKDDANMDENDCCQIDSEMHKNSLPINCSNESSVKSKILPSNFVSNSIVQISWPSTLVFKGNTIDTPLADDICGTVIPPKKLSFARCLRISLEKNLLVPYNLLNDVAHVDPNPSQILLDSVNQFGGSLLQNTNVNESLSSNEFIPLFIRMKNNKAAVKLVQSIELFNSHGATARILEGSSEQAYCNNIVNSKVNARERHRTSQIKKRQKQKSSNHHPVSLTNSLSSCKTDHKHIIFDE</sequence>
<dbReference type="Pfam" id="PF00076">
    <property type="entry name" value="RRM_1"/>
    <property type="match status" value="1"/>
</dbReference>
<dbReference type="SUPFAM" id="SSF54928">
    <property type="entry name" value="RNA-binding domain, RBD"/>
    <property type="match status" value="1"/>
</dbReference>
<reference evidence="6 7" key="1">
    <citation type="submission" date="2019-03" db="EMBL/GenBank/DDBJ databases">
        <title>An improved genome assembly of the fluke Schistosoma japonicum.</title>
        <authorList>
            <person name="Hu W."/>
            <person name="Luo F."/>
            <person name="Yin M."/>
            <person name="Mo X."/>
            <person name="Sun C."/>
            <person name="Wu Q."/>
            <person name="Zhu B."/>
            <person name="Xiang M."/>
            <person name="Wang J."/>
            <person name="Wang Y."/>
            <person name="Zhang T."/>
            <person name="Xu B."/>
            <person name="Zheng H."/>
            <person name="Feng Z."/>
        </authorList>
    </citation>
    <scope>NUCLEOTIDE SEQUENCE [LARGE SCALE GENOMIC DNA]</scope>
    <source>
        <strain evidence="6">HuSjv2</strain>
        <tissue evidence="6">Worms</tissue>
    </source>
</reference>
<keyword evidence="1 2" id="KW-0694">RNA-binding</keyword>
<organism evidence="6 7">
    <name type="scientific">Schistosoma japonicum</name>
    <name type="common">Blood fluke</name>
    <dbReference type="NCBI Taxonomy" id="6182"/>
    <lineage>
        <taxon>Eukaryota</taxon>
        <taxon>Metazoa</taxon>
        <taxon>Spiralia</taxon>
        <taxon>Lophotrochozoa</taxon>
        <taxon>Platyhelminthes</taxon>
        <taxon>Trematoda</taxon>
        <taxon>Digenea</taxon>
        <taxon>Strigeidida</taxon>
        <taxon>Schistosomatoidea</taxon>
        <taxon>Schistosomatidae</taxon>
        <taxon>Schistosoma</taxon>
    </lineage>
</organism>
<evidence type="ECO:0000256" key="1">
    <source>
        <dbReference type="ARBA" id="ARBA00022884"/>
    </source>
</evidence>
<evidence type="ECO:0000313" key="6">
    <source>
        <dbReference type="EMBL" id="TNN18752.1"/>
    </source>
</evidence>
<feature type="region of interest" description="Disordered" evidence="3">
    <location>
        <begin position="547"/>
        <end position="576"/>
    </location>
</feature>
<dbReference type="PROSITE" id="PS50961">
    <property type="entry name" value="HTH_LA"/>
    <property type="match status" value="1"/>
</dbReference>
<dbReference type="PROSITE" id="PS50102">
    <property type="entry name" value="RRM"/>
    <property type="match status" value="1"/>
</dbReference>
<evidence type="ECO:0000259" key="5">
    <source>
        <dbReference type="PROSITE" id="PS50961"/>
    </source>
</evidence>
<dbReference type="PANTHER" id="PTHR22792">
    <property type="entry name" value="LUPUS LA PROTEIN-RELATED"/>
    <property type="match status" value="1"/>
</dbReference>
<feature type="domain" description="RRM" evidence="4">
    <location>
        <begin position="156"/>
        <end position="217"/>
    </location>
</feature>
<dbReference type="CDD" id="cd07323">
    <property type="entry name" value="LAM"/>
    <property type="match status" value="1"/>
</dbReference>
<feature type="domain" description="HTH La-type RNA-binding" evidence="5">
    <location>
        <begin position="11"/>
        <end position="102"/>
    </location>
</feature>
<dbReference type="OrthoDB" id="439993at2759"/>
<feature type="compositionally biased region" description="Basic residues" evidence="3">
    <location>
        <begin position="548"/>
        <end position="565"/>
    </location>
</feature>
<evidence type="ECO:0000259" key="4">
    <source>
        <dbReference type="PROSITE" id="PS50102"/>
    </source>
</evidence>
<dbReference type="SMART" id="SM00715">
    <property type="entry name" value="LA"/>
    <property type="match status" value="1"/>
</dbReference>
<dbReference type="CDD" id="cd12290">
    <property type="entry name" value="RRM1_LARP7"/>
    <property type="match status" value="1"/>
</dbReference>
<dbReference type="Proteomes" id="UP000311919">
    <property type="component" value="Unassembled WGS sequence"/>
</dbReference>
<dbReference type="Gene3D" id="3.30.70.330">
    <property type="match status" value="1"/>
</dbReference>
<evidence type="ECO:0000256" key="2">
    <source>
        <dbReference type="PROSITE-ProRule" id="PRU00332"/>
    </source>
</evidence>
<dbReference type="InterPro" id="IPR035979">
    <property type="entry name" value="RBD_domain_sf"/>
</dbReference>
<dbReference type="InterPro" id="IPR034887">
    <property type="entry name" value="LARP7_RRM1"/>
</dbReference>
<evidence type="ECO:0000313" key="7">
    <source>
        <dbReference type="Proteomes" id="UP000311919"/>
    </source>
</evidence>
<dbReference type="EMBL" id="SKCS01000065">
    <property type="protein sequence ID" value="TNN18752.1"/>
    <property type="molecule type" value="Genomic_DNA"/>
</dbReference>
<evidence type="ECO:0000256" key="3">
    <source>
        <dbReference type="SAM" id="MobiDB-lite"/>
    </source>
</evidence>
<keyword evidence="7" id="KW-1185">Reference proteome</keyword>
<dbReference type="SUPFAM" id="SSF46785">
    <property type="entry name" value="Winged helix' DNA-binding domain"/>
    <property type="match status" value="1"/>
</dbReference>
<proteinExistence type="predicted"/>
<dbReference type="InterPro" id="IPR045180">
    <property type="entry name" value="La_dom_prot"/>
</dbReference>
<accession>A0A4Z2DQP5</accession>
<feature type="compositionally biased region" description="Polar residues" evidence="3">
    <location>
        <begin position="566"/>
        <end position="576"/>
    </location>
</feature>
<dbReference type="InterPro" id="IPR000504">
    <property type="entry name" value="RRM_dom"/>
</dbReference>
<dbReference type="Pfam" id="PF05383">
    <property type="entry name" value="La"/>
    <property type="match status" value="1"/>
</dbReference>
<dbReference type="GO" id="GO:0003723">
    <property type="term" value="F:RNA binding"/>
    <property type="evidence" value="ECO:0007669"/>
    <property type="project" value="UniProtKB-UniRule"/>
</dbReference>
<dbReference type="InterPro" id="IPR006630">
    <property type="entry name" value="La_HTH"/>
</dbReference>
<dbReference type="InterPro" id="IPR036388">
    <property type="entry name" value="WH-like_DNA-bd_sf"/>
</dbReference>
<dbReference type="STRING" id="6182.A0A4Z2DQP5"/>
<comment type="caution">
    <text evidence="6">The sequence shown here is derived from an EMBL/GenBank/DDBJ whole genome shotgun (WGS) entry which is preliminary data.</text>
</comment>
<name>A0A4Z2DQP5_SCHJA</name>
<dbReference type="Gene3D" id="1.10.10.10">
    <property type="entry name" value="Winged helix-like DNA-binding domain superfamily/Winged helix DNA-binding domain"/>
    <property type="match status" value="1"/>
</dbReference>
<protein>
    <submittedName>
        <fullName evidence="6">La-related protein isoform 1</fullName>
    </submittedName>
</protein>
<dbReference type="AlphaFoldDB" id="A0A4Z2DQP5"/>
<dbReference type="InterPro" id="IPR012677">
    <property type="entry name" value="Nucleotide-bd_a/b_plait_sf"/>
</dbReference>
<gene>
    <name evidence="6" type="ORF">EWB00_009879</name>
</gene>